<keyword evidence="5" id="KW-1185">Reference proteome</keyword>
<reference evidence="4 5" key="1">
    <citation type="submission" date="2007-10" db="EMBL/GenBank/DDBJ databases">
        <title>Complete sequence of Desulfococcus oleovorans Hxd3.</title>
        <authorList>
            <consortium name="US DOE Joint Genome Institute"/>
            <person name="Copeland A."/>
            <person name="Lucas S."/>
            <person name="Lapidus A."/>
            <person name="Barry K."/>
            <person name="Glavina del Rio T."/>
            <person name="Dalin E."/>
            <person name="Tice H."/>
            <person name="Pitluck S."/>
            <person name="Kiss H."/>
            <person name="Brettin T."/>
            <person name="Bruce D."/>
            <person name="Detter J.C."/>
            <person name="Han C."/>
            <person name="Schmutz J."/>
            <person name="Larimer F."/>
            <person name="Land M."/>
            <person name="Hauser L."/>
            <person name="Kyrpides N."/>
            <person name="Kim E."/>
            <person name="Wawrik B."/>
            <person name="Richardson P."/>
        </authorList>
    </citation>
    <scope>NUCLEOTIDE SEQUENCE [LARGE SCALE GENOMIC DNA]</scope>
    <source>
        <strain evidence="5">DSM 6200 / JCM 39069 / Hxd3</strain>
    </source>
</reference>
<proteinExistence type="inferred from homology"/>
<sequence>MAQKEGVFWPPLIKGTLIKRYKRFLADVRLGNNRMVTAHCPNSGSMKACCEPGRPVYISRQNSPARKLKYTWELIDMPGSLVGVNTGIPNALVRRSIEKGYIHPLKGYDRVTPEVKTSAHTRLDLMLENTKTGGRCYVEVKNCTLVENRTASFPDAVTERGKKHLLELQGLAANGHRCAMVFLIQRMDATTFRPADPIDPAYGRTLREVARSGVELYAYDVNIDLERIIIGRRIKIVL</sequence>
<organism evidence="4 5">
    <name type="scientific">Desulfosudis oleivorans (strain DSM 6200 / JCM 39069 / Hxd3)</name>
    <name type="common">Desulfococcus oleovorans</name>
    <dbReference type="NCBI Taxonomy" id="96561"/>
    <lineage>
        <taxon>Bacteria</taxon>
        <taxon>Pseudomonadati</taxon>
        <taxon>Thermodesulfobacteriota</taxon>
        <taxon>Desulfobacteria</taxon>
        <taxon>Desulfobacterales</taxon>
        <taxon>Desulfosudaceae</taxon>
        <taxon>Desulfosudis</taxon>
    </lineage>
</organism>
<dbReference type="Proteomes" id="UP000008561">
    <property type="component" value="Chromosome"/>
</dbReference>
<dbReference type="InterPro" id="IPR005224">
    <property type="entry name" value="SfsA"/>
</dbReference>
<evidence type="ECO:0000256" key="1">
    <source>
        <dbReference type="HAMAP-Rule" id="MF_00095"/>
    </source>
</evidence>
<dbReference type="OrthoDB" id="9802365at2"/>
<dbReference type="EMBL" id="CP000859">
    <property type="protein sequence ID" value="ABW67902.1"/>
    <property type="molecule type" value="Genomic_DNA"/>
</dbReference>
<name>A8ZTW9_DESOH</name>
<dbReference type="CDD" id="cd22359">
    <property type="entry name" value="SfsA-like_bacterial"/>
    <property type="match status" value="1"/>
</dbReference>
<dbReference type="Pfam" id="PF03749">
    <property type="entry name" value="SfsA"/>
    <property type="match status" value="1"/>
</dbReference>
<feature type="domain" description="Sugar fermentation stimulation protein C-terminal" evidence="2">
    <location>
        <begin position="88"/>
        <end position="226"/>
    </location>
</feature>
<dbReference type="InterPro" id="IPR040452">
    <property type="entry name" value="SfsA_C"/>
</dbReference>
<dbReference type="GO" id="GO:0003677">
    <property type="term" value="F:DNA binding"/>
    <property type="evidence" value="ECO:0007669"/>
    <property type="project" value="InterPro"/>
</dbReference>
<evidence type="ECO:0000313" key="5">
    <source>
        <dbReference type="Proteomes" id="UP000008561"/>
    </source>
</evidence>
<gene>
    <name evidence="1" type="primary">sfsA</name>
    <name evidence="4" type="ordered locus">Dole_2098</name>
</gene>
<dbReference type="AlphaFoldDB" id="A8ZTW9"/>
<dbReference type="HOGENOM" id="CLU_052299_2_0_7"/>
<evidence type="ECO:0000313" key="4">
    <source>
        <dbReference type="EMBL" id="ABW67902.1"/>
    </source>
</evidence>
<dbReference type="Gene3D" id="3.40.1350.60">
    <property type="match status" value="1"/>
</dbReference>
<dbReference type="eggNOG" id="COG1489">
    <property type="taxonomic scope" value="Bacteria"/>
</dbReference>
<dbReference type="HAMAP" id="MF_00095">
    <property type="entry name" value="SfsA"/>
    <property type="match status" value="1"/>
</dbReference>
<dbReference type="KEGG" id="dol:Dole_2098"/>
<dbReference type="PANTHER" id="PTHR30545:SF2">
    <property type="entry name" value="SUGAR FERMENTATION STIMULATION PROTEIN A"/>
    <property type="match status" value="1"/>
</dbReference>
<dbReference type="RefSeq" id="WP_012175514.1">
    <property type="nucleotide sequence ID" value="NC_009943.1"/>
</dbReference>
<evidence type="ECO:0000259" key="2">
    <source>
        <dbReference type="Pfam" id="PF03749"/>
    </source>
</evidence>
<dbReference type="Pfam" id="PF17746">
    <property type="entry name" value="SfsA_N"/>
    <property type="match status" value="1"/>
</dbReference>
<comment type="similarity">
    <text evidence="1">Belongs to the SfsA family.</text>
</comment>
<evidence type="ECO:0000259" key="3">
    <source>
        <dbReference type="Pfam" id="PF17746"/>
    </source>
</evidence>
<dbReference type="Gene3D" id="2.40.50.580">
    <property type="match status" value="1"/>
</dbReference>
<dbReference type="PANTHER" id="PTHR30545">
    <property type="entry name" value="SUGAR FERMENTATION STIMULATION PROTEIN A"/>
    <property type="match status" value="1"/>
</dbReference>
<accession>A8ZTW9</accession>
<dbReference type="STRING" id="96561.Dole_2098"/>
<feature type="domain" description="SfsA N-terminal OB" evidence="3">
    <location>
        <begin position="18"/>
        <end position="84"/>
    </location>
</feature>
<dbReference type="NCBIfam" id="TIGR00230">
    <property type="entry name" value="sfsA"/>
    <property type="match status" value="1"/>
</dbReference>
<dbReference type="InterPro" id="IPR041465">
    <property type="entry name" value="SfsA_N"/>
</dbReference>
<protein>
    <recommendedName>
        <fullName evidence="1">Sugar fermentation stimulation protein homolog</fullName>
    </recommendedName>
</protein>